<evidence type="ECO:0000256" key="1">
    <source>
        <dbReference type="SAM" id="Phobius"/>
    </source>
</evidence>
<evidence type="ECO:0000313" key="2">
    <source>
        <dbReference type="EMBL" id="MDQ0478320.1"/>
    </source>
</evidence>
<reference evidence="2 3" key="1">
    <citation type="submission" date="2023-07" db="EMBL/GenBank/DDBJ databases">
        <title>Genomic Encyclopedia of Type Strains, Phase IV (KMG-IV): sequencing the most valuable type-strain genomes for metagenomic binning, comparative biology and taxonomic classification.</title>
        <authorList>
            <person name="Goeker M."/>
        </authorList>
    </citation>
    <scope>NUCLEOTIDE SEQUENCE [LARGE SCALE GENOMIC DNA]</scope>
    <source>
        <strain evidence="2 3">DSM 1400</strain>
    </source>
</reference>
<dbReference type="RefSeq" id="WP_307354651.1">
    <property type="nucleotide sequence ID" value="NZ_BAAACJ010000024.1"/>
</dbReference>
<gene>
    <name evidence="2" type="ORF">QOZ93_000021</name>
</gene>
<evidence type="ECO:0000313" key="3">
    <source>
        <dbReference type="Proteomes" id="UP001224418"/>
    </source>
</evidence>
<sequence>MEDKFTNKRKNHIIVILFIIIISSVCINEKVHLIKTPKLKGATIEKNKPTFSLRSYLKGSYQKDLEEWYSGNFSLRNNFIKLYSKLKSNIFDKSALPGAIKGKEGMLFEPDYVDEYLGLRKTTSDKDLKKLVYNIDEIRRMCNKSGKEFYLIITPSKAHFYHEYLPERAVREGTLHKDRQGKSRDYYRFLNILNDTDIKYFDSVKYIEDNKKLFNTPLYSKYGTHWTFVTAAKVVNGFVDYVNKTSKLDLTNIYVDDILESNKSFNEEDVDIQSVLNFKSKEKYKFQSPIVKSEKKDTRNMPNIFIEGGSFNWQLIKYLRMNRVVNEMDFMFYKKFVRRYKFQQMVNEQVAIDKNNKELSNAYLDRYLPNKDMIILEVNQTALNNMGEGFIEIFKDYLNTKGFPKYEYIKNFESASTPEDLTYKSTGFFTVNKDENGYYNWMSDEGIVQLKNRQIEDSGISIKTYIPLDYLKKSSNNPQLDIYVNGKLVCKVPINKSGIYNINIPKNKFNISKDHLYKVDLKMNSAFRFCDVDNSQNEVNKNNNRWFSMKVYYIGEGR</sequence>
<proteinExistence type="predicted"/>
<comment type="caution">
    <text evidence="2">The sequence shown here is derived from an EMBL/GenBank/DDBJ whole genome shotgun (WGS) entry which is preliminary data.</text>
</comment>
<accession>A0ABU0JML2</accession>
<protein>
    <recommendedName>
        <fullName evidence="4">AlgX/AlgJ SGNH hydrolase-like domain-containing protein</fullName>
    </recommendedName>
</protein>
<dbReference type="EMBL" id="JAUSWN010000001">
    <property type="protein sequence ID" value="MDQ0478320.1"/>
    <property type="molecule type" value="Genomic_DNA"/>
</dbReference>
<keyword evidence="1" id="KW-1133">Transmembrane helix</keyword>
<feature type="transmembrane region" description="Helical" evidence="1">
    <location>
        <begin position="12"/>
        <end position="31"/>
    </location>
</feature>
<evidence type="ECO:0008006" key="4">
    <source>
        <dbReference type="Google" id="ProtNLM"/>
    </source>
</evidence>
<organism evidence="2 3">
    <name type="scientific">Hathewaya limosa</name>
    <name type="common">Clostridium limosum</name>
    <dbReference type="NCBI Taxonomy" id="1536"/>
    <lineage>
        <taxon>Bacteria</taxon>
        <taxon>Bacillati</taxon>
        <taxon>Bacillota</taxon>
        <taxon>Clostridia</taxon>
        <taxon>Eubacteriales</taxon>
        <taxon>Clostridiaceae</taxon>
        <taxon>Hathewaya</taxon>
    </lineage>
</organism>
<keyword evidence="1" id="KW-0472">Membrane</keyword>
<keyword evidence="1" id="KW-0812">Transmembrane</keyword>
<dbReference type="Proteomes" id="UP001224418">
    <property type="component" value="Unassembled WGS sequence"/>
</dbReference>
<name>A0ABU0JML2_HATLI</name>
<keyword evidence="3" id="KW-1185">Reference proteome</keyword>